<dbReference type="EMBL" id="BSYA01000033">
    <property type="protein sequence ID" value="GMG27181.1"/>
    <property type="molecule type" value="Genomic_DNA"/>
</dbReference>
<organism evidence="1 2">
    <name type="scientific">Aspergillus oryzae</name>
    <name type="common">Yellow koji mold</name>
    <dbReference type="NCBI Taxonomy" id="5062"/>
    <lineage>
        <taxon>Eukaryota</taxon>
        <taxon>Fungi</taxon>
        <taxon>Dikarya</taxon>
        <taxon>Ascomycota</taxon>
        <taxon>Pezizomycotina</taxon>
        <taxon>Eurotiomycetes</taxon>
        <taxon>Eurotiomycetidae</taxon>
        <taxon>Eurotiales</taxon>
        <taxon>Aspergillaceae</taxon>
        <taxon>Aspergillus</taxon>
        <taxon>Aspergillus subgen. Circumdati</taxon>
    </lineage>
</organism>
<gene>
    <name evidence="1" type="ORF">Aory04_000385000</name>
</gene>
<evidence type="ECO:0000313" key="1">
    <source>
        <dbReference type="EMBL" id="GMG27181.1"/>
    </source>
</evidence>
<reference evidence="1" key="1">
    <citation type="submission" date="2023-04" db="EMBL/GenBank/DDBJ databases">
        <title>Aspergillus oryzae NBRC 4228.</title>
        <authorList>
            <person name="Ichikawa N."/>
            <person name="Sato H."/>
            <person name="Tonouchi N."/>
        </authorList>
    </citation>
    <scope>NUCLEOTIDE SEQUENCE</scope>
    <source>
        <strain evidence="1">NBRC 4228</strain>
    </source>
</reference>
<accession>A0AAN4YH51</accession>
<name>A0AAN4YH51_ASPOZ</name>
<dbReference type="AlphaFoldDB" id="A0AAN4YH51"/>
<protein>
    <submittedName>
        <fullName evidence="1">Unnamed protein product</fullName>
    </submittedName>
</protein>
<dbReference type="Proteomes" id="UP001165205">
    <property type="component" value="Unassembled WGS sequence"/>
</dbReference>
<proteinExistence type="predicted"/>
<evidence type="ECO:0000313" key="2">
    <source>
        <dbReference type="Proteomes" id="UP001165205"/>
    </source>
</evidence>
<comment type="caution">
    <text evidence="1">The sequence shown here is derived from an EMBL/GenBank/DDBJ whole genome shotgun (WGS) entry which is preliminary data.</text>
</comment>
<sequence length="185" mass="20037">MLSSAELQKESSSPTSLIHANATLSDVPFPSTNATTEIWPELDGITSTKGLFYGYLKSNDVTSRAKALDLLDAYIKLRVPVMVISPSRKVPKLRALRRGMNGKLICIPTVHIWGRKDATIELSKGGTSAGDEEDGLDAISGLRVPGLRETCMHNGEHIVPGVKMNAAVKASVRPIRRVLSMTEEV</sequence>